<dbReference type="Pfam" id="PF09967">
    <property type="entry name" value="DUF2201"/>
    <property type="match status" value="1"/>
</dbReference>
<accession>A0A2P9HN12</accession>
<protein>
    <submittedName>
        <fullName evidence="4">Sll7028 protein</fullName>
    </submittedName>
</protein>
<proteinExistence type="predicted"/>
<dbReference type="PANTHER" id="PTHR38730">
    <property type="entry name" value="SLL7028 PROTEIN"/>
    <property type="match status" value="1"/>
</dbReference>
<evidence type="ECO:0000259" key="3">
    <source>
        <dbReference type="Pfam" id="PF13203"/>
    </source>
</evidence>
<dbReference type="InterPro" id="IPR036465">
    <property type="entry name" value="vWFA_dom_sf"/>
</dbReference>
<evidence type="ECO:0000313" key="4">
    <source>
        <dbReference type="EMBL" id="SPL65383.1"/>
    </source>
</evidence>
<dbReference type="InterPro" id="IPR018698">
    <property type="entry name" value="VWA-like_dom"/>
</dbReference>
<dbReference type="SUPFAM" id="SSF53300">
    <property type="entry name" value="vWA-like"/>
    <property type="match status" value="1"/>
</dbReference>
<feature type="region of interest" description="Disordered" evidence="1">
    <location>
        <begin position="135"/>
        <end position="154"/>
    </location>
</feature>
<reference evidence="5" key="1">
    <citation type="submission" date="2017-12" db="EMBL/GenBank/DDBJ databases">
        <authorList>
            <person name="Diaz M."/>
        </authorList>
    </citation>
    <scope>NUCLEOTIDE SEQUENCE [LARGE SCALE GENOMIC DNA]</scope>
    <source>
        <strain evidence="5">FI11154</strain>
    </source>
</reference>
<evidence type="ECO:0000313" key="5">
    <source>
        <dbReference type="Proteomes" id="UP000246073"/>
    </source>
</evidence>
<organism evidence="4 5">
    <name type="scientific">Ochrobactrum soli</name>
    <dbReference type="NCBI Taxonomy" id="2448455"/>
    <lineage>
        <taxon>Bacteria</taxon>
        <taxon>Pseudomonadati</taxon>
        <taxon>Pseudomonadota</taxon>
        <taxon>Alphaproteobacteria</taxon>
        <taxon>Hyphomicrobiales</taxon>
        <taxon>Brucellaceae</taxon>
        <taxon>Brucella/Ochrobactrum group</taxon>
        <taxon>Ochrobactrum</taxon>
    </lineage>
</organism>
<dbReference type="AlphaFoldDB" id="A0A2P9HN12"/>
<dbReference type="Pfam" id="PF13203">
    <property type="entry name" value="DUF2201_N"/>
    <property type="match status" value="1"/>
</dbReference>
<dbReference type="PANTHER" id="PTHR38730:SF1">
    <property type="entry name" value="SLL7028 PROTEIN"/>
    <property type="match status" value="1"/>
</dbReference>
<dbReference type="Proteomes" id="UP000246073">
    <property type="component" value="Unassembled WGS sequence"/>
</dbReference>
<dbReference type="Gene3D" id="3.30.2010.10">
    <property type="entry name" value="Metalloproteases ('zincins'), catalytic domain"/>
    <property type="match status" value="1"/>
</dbReference>
<dbReference type="InterPro" id="IPR025154">
    <property type="entry name" value="Put_metallopeptidase_dom"/>
</dbReference>
<feature type="domain" description="VWA-like" evidence="2">
    <location>
        <begin position="254"/>
        <end position="383"/>
    </location>
</feature>
<dbReference type="EMBL" id="OOFM01000005">
    <property type="protein sequence ID" value="SPL65383.1"/>
    <property type="molecule type" value="Genomic_DNA"/>
</dbReference>
<sequence>MKTEDKILAAQTSLLWDQPFFGVLMLQLKKVRVDDPKKVDTMATDGRHLFYHPPFVDELKKDELVFVLAHEVMHNALEHHIRRQSRKPGRWNDACDYAINGELVECKVGKMPERGLLEARFTGLSAEEIYRILDDENNGDDSAEGQGDTGGCGGTMDGCAQHDEAAKAELRAEMQTQIRQAAMTAKAAQAGKLPAGVQRIIDELLMPKVDWRAVLRRFIDESSTRDFSWSRPNRRLLPLGLVTPGTVSDGVSHIVIAVDTSGSIDEPTLNAFAAEVRGAFEEGSVDKIDVVYCDAAINHTEQFEMGDELFIRAVGGGGTRFSPVFEWVTEKAADTKLVIYLTDLLCNDFGDEPHCPVIWAHYGTKSQFQQLSPNVPWGECVHIEP</sequence>
<dbReference type="RefSeq" id="WP_109369033.1">
    <property type="nucleotide sequence ID" value="NZ_OOFM01000005.1"/>
</dbReference>
<evidence type="ECO:0000256" key="1">
    <source>
        <dbReference type="SAM" id="MobiDB-lite"/>
    </source>
</evidence>
<name>A0A2P9HN12_9HYPH</name>
<feature type="domain" description="Putative metallopeptidase" evidence="3">
    <location>
        <begin position="5"/>
        <end position="237"/>
    </location>
</feature>
<evidence type="ECO:0000259" key="2">
    <source>
        <dbReference type="Pfam" id="PF09967"/>
    </source>
</evidence>
<gene>
    <name evidence="4" type="ORF">OHAE_1250</name>
</gene>